<reference evidence="2 3" key="1">
    <citation type="submission" date="2014-02" db="EMBL/GenBank/DDBJ databases">
        <title>The genome sequence of Colletotrichum salicis CBS 607.94.</title>
        <authorList>
            <person name="Baroncelli R."/>
            <person name="Thon M.R."/>
        </authorList>
    </citation>
    <scope>NUCLEOTIDE SEQUENCE [LARGE SCALE GENOMIC DNA]</scope>
    <source>
        <strain evidence="2 3">CBS 607.94</strain>
    </source>
</reference>
<dbReference type="Proteomes" id="UP000070121">
    <property type="component" value="Unassembled WGS sequence"/>
</dbReference>
<dbReference type="EMBL" id="JFFI01001124">
    <property type="protein sequence ID" value="KXH63094.1"/>
    <property type="molecule type" value="Genomic_DNA"/>
</dbReference>
<keyword evidence="1" id="KW-0472">Membrane</keyword>
<accession>A0A135URR1</accession>
<name>A0A135URR1_9PEZI</name>
<organism evidence="2 3">
    <name type="scientific">Colletotrichum salicis</name>
    <dbReference type="NCBI Taxonomy" id="1209931"/>
    <lineage>
        <taxon>Eukaryota</taxon>
        <taxon>Fungi</taxon>
        <taxon>Dikarya</taxon>
        <taxon>Ascomycota</taxon>
        <taxon>Pezizomycotina</taxon>
        <taxon>Sordariomycetes</taxon>
        <taxon>Hypocreomycetidae</taxon>
        <taxon>Glomerellales</taxon>
        <taxon>Glomerellaceae</taxon>
        <taxon>Colletotrichum</taxon>
        <taxon>Colletotrichum acutatum species complex</taxon>
    </lineage>
</organism>
<sequence length="486" mass="54244">MRHNRITTSRGCKQQGSAVLITLRWSDAGPDITSAPPKSKCQQHLQQVLGYLGAEVAGISLFERLLWPERFYNAVDAIALIRLALFMPMGGPLHRAALETLDKFRDHGLYKGRRRGDMLGTTFFSDKASIQYLHKTAATPDGRKLPRAVRNGFWIEVLKHVDDRIGLCGSWVGAGPAPVPDAKQLKEGSKGPADTVRTTRRIYRLDLEFQSPQGIERSSQLKIFNENFGFRTLLGIVVSELSSILLAVATGTWLNQSKDREDAPAKWFIGFLCIPLFLKLFAAAARVRRESLIYNEASPESSTLDVTTPSSPAGEAPFTKNELIPAFPTRYQETETFEVEVPSIGFLLISAPSSASPASFQFFRHYGHPIRDSTLDRAREVASIVTVYAFVLYFPAGLLLLSWMNQPMQYLWLGQQLWSVLVMHLVRLFGWEGTARTEEAVAAALVRDFKVRLAGEKACVEATLRMEEVTSVKEGKKRVQEILGEI</sequence>
<evidence type="ECO:0000256" key="1">
    <source>
        <dbReference type="SAM" id="Phobius"/>
    </source>
</evidence>
<evidence type="ECO:0000313" key="3">
    <source>
        <dbReference type="Proteomes" id="UP000070121"/>
    </source>
</evidence>
<dbReference type="OrthoDB" id="5295335at2759"/>
<keyword evidence="1" id="KW-1133">Transmembrane helix</keyword>
<feature type="transmembrane region" description="Helical" evidence="1">
    <location>
        <begin position="232"/>
        <end position="255"/>
    </location>
</feature>
<keyword evidence="3" id="KW-1185">Reference proteome</keyword>
<feature type="transmembrane region" description="Helical" evidence="1">
    <location>
        <begin position="381"/>
        <end position="404"/>
    </location>
</feature>
<feature type="transmembrane region" description="Helical" evidence="1">
    <location>
        <begin position="267"/>
        <end position="285"/>
    </location>
</feature>
<dbReference type="STRING" id="1209931.A0A135URR1"/>
<dbReference type="AlphaFoldDB" id="A0A135URR1"/>
<comment type="caution">
    <text evidence="2">The sequence shown here is derived from an EMBL/GenBank/DDBJ whole genome shotgun (WGS) entry which is preliminary data.</text>
</comment>
<proteinExistence type="predicted"/>
<keyword evidence="1" id="KW-0812">Transmembrane</keyword>
<evidence type="ECO:0000313" key="2">
    <source>
        <dbReference type="EMBL" id="KXH63094.1"/>
    </source>
</evidence>
<gene>
    <name evidence="2" type="ORF">CSAL01_04985</name>
</gene>
<protein>
    <submittedName>
        <fullName evidence="2">Uncharacterized protein</fullName>
    </submittedName>
</protein>